<dbReference type="AlphaFoldDB" id="A0A0X8G4Z6"/>
<reference evidence="1 2" key="2">
    <citation type="journal article" date="2016" name="Int. J. Syst. Evol. Microbiol.">
        <title>Lutibacter profundi sp. nov., isolated from a deep-sea hydrothermal system on the Arctic Mid-Ocean Ridge and emended description of the genus Lutibacter.</title>
        <authorList>
            <person name="Le Moine Bauer S."/>
            <person name="Roalkvam I."/>
            <person name="Steen I.H."/>
            <person name="Dahle H."/>
        </authorList>
    </citation>
    <scope>NUCLEOTIDE SEQUENCE [LARGE SCALE GENOMIC DNA]</scope>
    <source>
        <strain evidence="1 2">LP1</strain>
    </source>
</reference>
<accession>A0A0X8G4Z6</accession>
<evidence type="ECO:0000313" key="1">
    <source>
        <dbReference type="EMBL" id="AMC10168.1"/>
    </source>
</evidence>
<evidence type="ECO:0000313" key="2">
    <source>
        <dbReference type="Proteomes" id="UP000059672"/>
    </source>
</evidence>
<dbReference type="OrthoDB" id="1367892at2"/>
<name>A0A0X8G4Z6_9FLAO</name>
<keyword evidence="2" id="KW-1185">Reference proteome</keyword>
<dbReference type="RefSeq" id="WP_068205944.1">
    <property type="nucleotide sequence ID" value="NZ_CP013355.1"/>
</dbReference>
<organism evidence="1 2">
    <name type="scientific">Lutibacter profundi</name>
    <dbReference type="NCBI Taxonomy" id="1622118"/>
    <lineage>
        <taxon>Bacteria</taxon>
        <taxon>Pseudomonadati</taxon>
        <taxon>Bacteroidota</taxon>
        <taxon>Flavobacteriia</taxon>
        <taxon>Flavobacteriales</taxon>
        <taxon>Flavobacteriaceae</taxon>
        <taxon>Lutibacter</taxon>
    </lineage>
</organism>
<gene>
    <name evidence="1" type="ORF">Lupro_02395</name>
</gene>
<dbReference type="EMBL" id="CP013355">
    <property type="protein sequence ID" value="AMC10168.1"/>
    <property type="molecule type" value="Genomic_DNA"/>
</dbReference>
<protein>
    <submittedName>
        <fullName evidence="1">Uncharacterized protein</fullName>
    </submittedName>
</protein>
<reference evidence="2" key="1">
    <citation type="submission" date="2015-12" db="EMBL/GenBank/DDBJ databases">
        <title>Complete genome sequence of Lutibacter profundus strain LP1.</title>
        <authorList>
            <person name="Wissuwa J."/>
            <person name="Le Moine Bauer S."/>
            <person name="Stokke R."/>
            <person name="Dahle H."/>
            <person name="Steen I.H."/>
        </authorList>
    </citation>
    <scope>NUCLEOTIDE SEQUENCE [LARGE SCALE GENOMIC DNA]</scope>
    <source>
        <strain evidence="2">LP1</strain>
    </source>
</reference>
<sequence>MKIVFLQIMVAFTIVLLLNSCSKDKNNESDEPVLVGMDGNPRFNLQFTNPDNVDLDLYVKTPSGAIISYSSPQADGGTLDVDCLCSDCPQGPTENIYWTNGSAPSGTYEYWVNYYDYCESEGAQSSFTLRVIQNGVVKGTKTGTMSVVDSDTEHWTFVQ</sequence>
<proteinExistence type="predicted"/>
<dbReference type="Proteomes" id="UP000059672">
    <property type="component" value="Chromosome"/>
</dbReference>
<dbReference type="KEGG" id="lut:Lupro_02395"/>